<evidence type="ECO:0000313" key="4">
    <source>
        <dbReference type="Proteomes" id="UP000693970"/>
    </source>
</evidence>
<dbReference type="EMBL" id="JAGRRH010000044">
    <property type="protein sequence ID" value="KAG7338960.1"/>
    <property type="molecule type" value="Genomic_DNA"/>
</dbReference>
<evidence type="ECO:0000259" key="1">
    <source>
        <dbReference type="Pfam" id="PF05922"/>
    </source>
</evidence>
<keyword evidence="4" id="KW-1185">Reference proteome</keyword>
<organism evidence="2 4">
    <name type="scientific">Nitzschia inconspicua</name>
    <dbReference type="NCBI Taxonomy" id="303405"/>
    <lineage>
        <taxon>Eukaryota</taxon>
        <taxon>Sar</taxon>
        <taxon>Stramenopiles</taxon>
        <taxon>Ochrophyta</taxon>
        <taxon>Bacillariophyta</taxon>
        <taxon>Bacillariophyceae</taxon>
        <taxon>Bacillariophycidae</taxon>
        <taxon>Bacillariales</taxon>
        <taxon>Bacillariaceae</taxon>
        <taxon>Nitzschia</taxon>
    </lineage>
</organism>
<reference evidence="2" key="1">
    <citation type="journal article" date="2021" name="Sci. Rep.">
        <title>Diploid genomic architecture of Nitzschia inconspicua, an elite biomass production diatom.</title>
        <authorList>
            <person name="Oliver A."/>
            <person name="Podell S."/>
            <person name="Pinowska A."/>
            <person name="Traller J.C."/>
            <person name="Smith S.R."/>
            <person name="McClure R."/>
            <person name="Beliaev A."/>
            <person name="Bohutskyi P."/>
            <person name="Hill E.A."/>
            <person name="Rabines A."/>
            <person name="Zheng H."/>
            <person name="Allen L.Z."/>
            <person name="Kuo A."/>
            <person name="Grigoriev I.V."/>
            <person name="Allen A.E."/>
            <person name="Hazlebeck D."/>
            <person name="Allen E.E."/>
        </authorList>
    </citation>
    <scope>NUCLEOTIDE SEQUENCE</scope>
    <source>
        <strain evidence="2">Hildebrandi</strain>
    </source>
</reference>
<accession>A0A9K3K8K0</accession>
<evidence type="ECO:0000313" key="2">
    <source>
        <dbReference type="EMBL" id="KAG7338960.1"/>
    </source>
</evidence>
<protein>
    <submittedName>
        <fullName evidence="2">Peptidase inhibitor I9</fullName>
    </submittedName>
</protein>
<feature type="domain" description="Inhibitor I9" evidence="1">
    <location>
        <begin position="42"/>
        <end position="87"/>
    </location>
</feature>
<gene>
    <name evidence="3" type="ORF">IV203_016236</name>
    <name evidence="2" type="ORF">IV203_017451</name>
</gene>
<comment type="caution">
    <text evidence="2">The sequence shown here is derived from an EMBL/GenBank/DDBJ whole genome shotgun (WGS) entry which is preliminary data.</text>
</comment>
<dbReference type="EMBL" id="JAGRRH010000020">
    <property type="protein sequence ID" value="KAG7347531.1"/>
    <property type="molecule type" value="Genomic_DNA"/>
</dbReference>
<dbReference type="AlphaFoldDB" id="A0A9K3K8K0"/>
<dbReference type="OrthoDB" id="19448at2759"/>
<dbReference type="Proteomes" id="UP000693970">
    <property type="component" value="Unassembled WGS sequence"/>
</dbReference>
<reference evidence="2" key="2">
    <citation type="submission" date="2021-04" db="EMBL/GenBank/DDBJ databases">
        <authorList>
            <person name="Podell S."/>
        </authorList>
    </citation>
    <scope>NUCLEOTIDE SEQUENCE</scope>
    <source>
        <strain evidence="2">Hildebrandi</strain>
    </source>
</reference>
<dbReference type="InterPro" id="IPR010259">
    <property type="entry name" value="S8pro/Inhibitor_I9"/>
</dbReference>
<name>A0A9K3K8K0_9STRA</name>
<sequence length="130" mass="14071">MSENIEIQGTKSFSIVYKKPNENDVGVEEEIIAAKYSAVESTVVDNGGTITQEFHGVLNGVAGDLSAEAMGALMEQDGIAYIEEDIPAYISIQNNSTWGQDRIDQHDSRNGYYSWKGNKAAGQGIDVASH</sequence>
<evidence type="ECO:0000313" key="3">
    <source>
        <dbReference type="EMBL" id="KAG7347531.1"/>
    </source>
</evidence>
<proteinExistence type="predicted"/>
<dbReference type="Pfam" id="PF05922">
    <property type="entry name" value="Inhibitor_I9"/>
    <property type="match status" value="1"/>
</dbReference>